<dbReference type="EMBL" id="JAMFMB010000021">
    <property type="protein sequence ID" value="MCL6285022.1"/>
    <property type="molecule type" value="Genomic_DNA"/>
</dbReference>
<evidence type="ECO:0000313" key="3">
    <source>
        <dbReference type="Proteomes" id="UP001203880"/>
    </source>
</evidence>
<proteinExistence type="predicted"/>
<dbReference type="RefSeq" id="WP_249711409.1">
    <property type="nucleotide sequence ID" value="NZ_JAMFMB010000021.1"/>
</dbReference>
<protein>
    <submittedName>
        <fullName evidence="2">Uncharacterized protein</fullName>
    </submittedName>
</protein>
<sequence>MKKLPLLGAIALLIAAQTPAYADDLEFMLANESSADLVEFNISSASSDDWEENLLEGGYLAPGYESGVLIADGLSTCIYDLRGVFADGSEVEDFNLNLCDLGGYTFTD</sequence>
<dbReference type="Proteomes" id="UP001203880">
    <property type="component" value="Unassembled WGS sequence"/>
</dbReference>
<reference evidence="2" key="1">
    <citation type="submission" date="2022-05" db="EMBL/GenBank/DDBJ databases">
        <authorList>
            <person name="Park J.-S."/>
        </authorList>
    </citation>
    <scope>NUCLEOTIDE SEQUENCE</scope>
    <source>
        <strain evidence="2">2012CJ41-6</strain>
    </source>
</reference>
<name>A0ABT0Q5E7_9RHOB</name>
<organism evidence="2 3">
    <name type="scientific">Ruegeria spongiae</name>
    <dbReference type="NCBI Taxonomy" id="2942209"/>
    <lineage>
        <taxon>Bacteria</taxon>
        <taxon>Pseudomonadati</taxon>
        <taxon>Pseudomonadota</taxon>
        <taxon>Alphaproteobacteria</taxon>
        <taxon>Rhodobacterales</taxon>
        <taxon>Roseobacteraceae</taxon>
        <taxon>Ruegeria</taxon>
    </lineage>
</organism>
<comment type="caution">
    <text evidence="2">The sequence shown here is derived from an EMBL/GenBank/DDBJ whole genome shotgun (WGS) entry which is preliminary data.</text>
</comment>
<feature type="signal peptide" evidence="1">
    <location>
        <begin position="1"/>
        <end position="22"/>
    </location>
</feature>
<gene>
    <name evidence="2" type="ORF">M3P21_15935</name>
</gene>
<evidence type="ECO:0000313" key="2">
    <source>
        <dbReference type="EMBL" id="MCL6285022.1"/>
    </source>
</evidence>
<keyword evidence="3" id="KW-1185">Reference proteome</keyword>
<keyword evidence="1" id="KW-0732">Signal</keyword>
<feature type="chain" id="PRO_5045720169" evidence="1">
    <location>
        <begin position="23"/>
        <end position="108"/>
    </location>
</feature>
<accession>A0ABT0Q5E7</accession>
<evidence type="ECO:0000256" key="1">
    <source>
        <dbReference type="SAM" id="SignalP"/>
    </source>
</evidence>